<gene>
    <name evidence="1" type="ORF">BLA13014_04903</name>
</gene>
<reference evidence="1 2" key="1">
    <citation type="submission" date="2019-09" db="EMBL/GenBank/DDBJ databases">
        <authorList>
            <person name="Depoorter E."/>
        </authorList>
    </citation>
    <scope>NUCLEOTIDE SEQUENCE [LARGE SCALE GENOMIC DNA]</scope>
    <source>
        <strain evidence="1">LMG 13014</strain>
    </source>
</reference>
<dbReference type="SUPFAM" id="SSF52266">
    <property type="entry name" value="SGNH hydrolase"/>
    <property type="match status" value="1"/>
</dbReference>
<evidence type="ECO:0000313" key="1">
    <source>
        <dbReference type="EMBL" id="VWC04429.1"/>
    </source>
</evidence>
<dbReference type="EMBL" id="CABVQC010000037">
    <property type="protein sequence ID" value="VWC04429.1"/>
    <property type="molecule type" value="Genomic_DNA"/>
</dbReference>
<dbReference type="InterPro" id="IPR036514">
    <property type="entry name" value="SGNH_hydro_sf"/>
</dbReference>
<dbReference type="Proteomes" id="UP000494261">
    <property type="component" value="Unassembled WGS sequence"/>
</dbReference>
<name>A0A6P2PB21_9BURK</name>
<protein>
    <submittedName>
        <fullName evidence="1">Uncharacterized protein</fullName>
    </submittedName>
</protein>
<accession>A0A6P2PB21</accession>
<dbReference type="AlphaFoldDB" id="A0A6P2PB21"/>
<dbReference type="Gene3D" id="3.40.50.1110">
    <property type="entry name" value="SGNH hydrolase"/>
    <property type="match status" value="1"/>
</dbReference>
<dbReference type="RefSeq" id="WP_175024422.1">
    <property type="nucleotide sequence ID" value="NZ_CABVQC010000037.1"/>
</dbReference>
<sequence>MIAFLKKKQASEVAEEAQQNWESVTIENSDAIVVIGDSHMDGYFSLRDKSAISLLSSLTKYQVKNFSVAGNDCLTMMKRIIDDEPYFDGKRFSDFNAKFAVVISRDNDEWMRAAGMRHWQFAIERLIRTVRCFGIEPILATEFRGSATEYSALRYIADKHNVMFVDSMTHNQQIGELTPSPFFGANEIHTGTRSNGILWFNIASALNSLPAPDRSLKLYRPRHQTTTYQIEDLINLDNFDLLNKWKEISITHSHLHRSKQRDYDCVDNMSVGDNSRKTDEYFLLESKQSLLFPNVGLIEATLPGTPRTLDEVKIEVSTFEQGVRIFVHDHLDAGSFISNQEKYQSGRGVVNGAWREIGVSNEPIYISKKELPHAMCNDSISLLIESPSPWKLMDVKISYRGSLGKPSLPAKPVFREFGGEMLVNPGLDLTDGWSIAGEIERIQPIDAVNLPLAPDGTDGHSAYRLDIGTALGQSVRLQRPVVERRYRLTVWARCFPPAFVDPDKIDPTIGENREFIDRSTYKGTTPITSATNDLKMLRLEYSFGNIIPNGGGIYMENFVPLIWAPISFDFVYPAFPRDNACFTFRCSAPSGEIQISKMSLREVR</sequence>
<dbReference type="GO" id="GO:0016788">
    <property type="term" value="F:hydrolase activity, acting on ester bonds"/>
    <property type="evidence" value="ECO:0007669"/>
    <property type="project" value="UniProtKB-ARBA"/>
</dbReference>
<evidence type="ECO:0000313" key="2">
    <source>
        <dbReference type="Proteomes" id="UP000494261"/>
    </source>
</evidence>
<proteinExistence type="predicted"/>
<organism evidence="1 2">
    <name type="scientific">Burkholderia aenigmatica</name>
    <dbReference type="NCBI Taxonomy" id="2015348"/>
    <lineage>
        <taxon>Bacteria</taxon>
        <taxon>Pseudomonadati</taxon>
        <taxon>Pseudomonadota</taxon>
        <taxon>Betaproteobacteria</taxon>
        <taxon>Burkholderiales</taxon>
        <taxon>Burkholderiaceae</taxon>
        <taxon>Burkholderia</taxon>
        <taxon>Burkholderia cepacia complex</taxon>
    </lineage>
</organism>